<name>A0A2S9K755_9BURK</name>
<evidence type="ECO:0000313" key="2">
    <source>
        <dbReference type="Proteomes" id="UP000238589"/>
    </source>
</evidence>
<dbReference type="Proteomes" id="UP000238589">
    <property type="component" value="Unassembled WGS sequence"/>
</dbReference>
<dbReference type="PIRSF" id="PIRSF019302">
    <property type="entry name" value="UCP019302"/>
    <property type="match status" value="1"/>
</dbReference>
<protein>
    <submittedName>
        <fullName evidence="1">DUF2322 domain-containing protein</fullName>
    </submittedName>
</protein>
<dbReference type="Pfam" id="PF10084">
    <property type="entry name" value="DUF2322"/>
    <property type="match status" value="1"/>
</dbReference>
<dbReference type="RefSeq" id="WP_105747552.1">
    <property type="nucleotide sequence ID" value="NZ_PVLQ01000015.1"/>
</dbReference>
<evidence type="ECO:0000313" key="1">
    <source>
        <dbReference type="EMBL" id="PRD66247.1"/>
    </source>
</evidence>
<organism evidence="1 2">
    <name type="scientific">Malikia granosa</name>
    <dbReference type="NCBI Taxonomy" id="263067"/>
    <lineage>
        <taxon>Bacteria</taxon>
        <taxon>Pseudomonadati</taxon>
        <taxon>Pseudomonadota</taxon>
        <taxon>Betaproteobacteria</taxon>
        <taxon>Burkholderiales</taxon>
        <taxon>Comamonadaceae</taxon>
        <taxon>Malikia</taxon>
    </lineage>
</organism>
<dbReference type="EMBL" id="PVLQ01000015">
    <property type="protein sequence ID" value="PRD66247.1"/>
    <property type="molecule type" value="Genomic_DNA"/>
</dbReference>
<sequence length="104" mass="10663">MAFADNLKQLPSIAQLAALELIDAAGAVAASIENKPGKAGSLAVYHALAAKHGAINVAAAREGLEIFAEHTVDARANPGKHPNIDRLLEVIASGQGYSVKLVAV</sequence>
<proteinExistence type="predicted"/>
<dbReference type="AlphaFoldDB" id="A0A2S9K755"/>
<keyword evidence="2" id="KW-1185">Reference proteome</keyword>
<accession>A0A2S9K755</accession>
<dbReference type="OrthoDB" id="7596112at2"/>
<dbReference type="InterPro" id="IPR016755">
    <property type="entry name" value="UCP019302"/>
</dbReference>
<reference evidence="1 2" key="1">
    <citation type="submission" date="2018-03" db="EMBL/GenBank/DDBJ databases">
        <title>Comparative genomics illustrates the genes involved in a hyperalkaliphilic mechanisms of Serpentinomonas isolated from highly-alkaline calcium-rich serpentinized springs.</title>
        <authorList>
            <person name="Suzuki S."/>
            <person name="Ishii S."/>
            <person name="Walworth N."/>
            <person name="Bird L."/>
            <person name="Kuenen J.G."/>
            <person name="Nealson K.H."/>
        </authorList>
    </citation>
    <scope>NUCLEOTIDE SEQUENCE [LARGE SCALE GENOMIC DNA]</scope>
    <source>
        <strain evidence="1 2">P1</strain>
    </source>
</reference>
<comment type="caution">
    <text evidence="1">The sequence shown here is derived from an EMBL/GenBank/DDBJ whole genome shotgun (WGS) entry which is preliminary data.</text>
</comment>
<gene>
    <name evidence="1" type="ORF">C6P64_05295</name>
</gene>